<dbReference type="Pfam" id="PF25881">
    <property type="entry name" value="HH_YBHG"/>
    <property type="match status" value="1"/>
</dbReference>
<evidence type="ECO:0000259" key="3">
    <source>
        <dbReference type="Pfam" id="PF25881"/>
    </source>
</evidence>
<feature type="coiled-coil region" evidence="1">
    <location>
        <begin position="65"/>
        <end position="189"/>
    </location>
</feature>
<keyword evidence="5" id="KW-1185">Reference proteome</keyword>
<dbReference type="EMBL" id="BMHV01000009">
    <property type="protein sequence ID" value="GGF62664.1"/>
    <property type="molecule type" value="Genomic_DNA"/>
</dbReference>
<gene>
    <name evidence="4" type="ORF">GCM10011332_15670</name>
</gene>
<accession>A0A917FAL6</accession>
<dbReference type="Gene3D" id="2.40.50.100">
    <property type="match status" value="1"/>
</dbReference>
<feature type="chain" id="PRO_5037065293" evidence="2">
    <location>
        <begin position="16"/>
        <end position="316"/>
    </location>
</feature>
<name>A0A917FAL6_9PROT</name>
<dbReference type="Gene3D" id="2.40.30.170">
    <property type="match status" value="1"/>
</dbReference>
<proteinExistence type="predicted"/>
<feature type="domain" description="YbhG-like alpha-helical hairpin" evidence="3">
    <location>
        <begin position="66"/>
        <end position="192"/>
    </location>
</feature>
<dbReference type="RefSeq" id="WP_188663591.1">
    <property type="nucleotide sequence ID" value="NZ_BMHV01000009.1"/>
</dbReference>
<feature type="signal peptide" evidence="2">
    <location>
        <begin position="1"/>
        <end position="15"/>
    </location>
</feature>
<dbReference type="GO" id="GO:0005886">
    <property type="term" value="C:plasma membrane"/>
    <property type="evidence" value="ECO:0007669"/>
    <property type="project" value="TreeGrafter"/>
</dbReference>
<dbReference type="Proteomes" id="UP000632498">
    <property type="component" value="Unassembled WGS sequence"/>
</dbReference>
<protein>
    <submittedName>
        <fullName evidence="4">Secretion protein HlyD</fullName>
    </submittedName>
</protein>
<dbReference type="Gene3D" id="1.10.287.470">
    <property type="entry name" value="Helix hairpin bin"/>
    <property type="match status" value="1"/>
</dbReference>
<dbReference type="SUPFAM" id="SSF111369">
    <property type="entry name" value="HlyD-like secretion proteins"/>
    <property type="match status" value="2"/>
</dbReference>
<keyword evidence="1" id="KW-0175">Coiled coil</keyword>
<organism evidence="4 5">
    <name type="scientific">Terasakiella brassicae</name>
    <dbReference type="NCBI Taxonomy" id="1634917"/>
    <lineage>
        <taxon>Bacteria</taxon>
        <taxon>Pseudomonadati</taxon>
        <taxon>Pseudomonadota</taxon>
        <taxon>Alphaproteobacteria</taxon>
        <taxon>Rhodospirillales</taxon>
        <taxon>Terasakiellaceae</taxon>
        <taxon>Terasakiella</taxon>
    </lineage>
</organism>
<dbReference type="PANTHER" id="PTHR30438">
    <property type="entry name" value="36 KDA ANTIGEN-RELATED"/>
    <property type="match status" value="1"/>
</dbReference>
<evidence type="ECO:0000313" key="4">
    <source>
        <dbReference type="EMBL" id="GGF62664.1"/>
    </source>
</evidence>
<evidence type="ECO:0000256" key="2">
    <source>
        <dbReference type="SAM" id="SignalP"/>
    </source>
</evidence>
<reference evidence="4" key="2">
    <citation type="submission" date="2020-09" db="EMBL/GenBank/DDBJ databases">
        <authorList>
            <person name="Sun Q."/>
            <person name="Zhou Y."/>
        </authorList>
    </citation>
    <scope>NUCLEOTIDE SEQUENCE</scope>
    <source>
        <strain evidence="4">CGMCC 1.15254</strain>
    </source>
</reference>
<comment type="caution">
    <text evidence="4">The sequence shown here is derived from an EMBL/GenBank/DDBJ whole genome shotgun (WGS) entry which is preliminary data.</text>
</comment>
<evidence type="ECO:0000313" key="5">
    <source>
        <dbReference type="Proteomes" id="UP000632498"/>
    </source>
</evidence>
<reference evidence="4" key="1">
    <citation type="journal article" date="2014" name="Int. J. Syst. Evol. Microbiol.">
        <title>Complete genome sequence of Corynebacterium casei LMG S-19264T (=DSM 44701T), isolated from a smear-ripened cheese.</title>
        <authorList>
            <consortium name="US DOE Joint Genome Institute (JGI-PGF)"/>
            <person name="Walter F."/>
            <person name="Albersmeier A."/>
            <person name="Kalinowski J."/>
            <person name="Ruckert C."/>
        </authorList>
    </citation>
    <scope>NUCLEOTIDE SEQUENCE</scope>
    <source>
        <strain evidence="4">CGMCC 1.15254</strain>
    </source>
</reference>
<dbReference type="PANTHER" id="PTHR30438:SF2">
    <property type="entry name" value="MEMBRANE PROTEIN"/>
    <property type="match status" value="1"/>
</dbReference>
<dbReference type="PROSITE" id="PS51257">
    <property type="entry name" value="PROKAR_LIPOPROTEIN"/>
    <property type="match status" value="1"/>
</dbReference>
<sequence>MKTSFWIFLSLLVLAACTPEKETIPGYVEGDFLAIAPTSSGLLEKVRVVEGQTVKPGDTLFSLDLVDLQAQYDSAVAAKHRAQAELNDLLKGERPEELEVLFKQSAQARANLENAQKDYNRTIPLSKTGAVSLSRRDDVIAALDMAKARVEEVKAQITAANLGARIDRIEAARASVEIEEQKSKQIEKRLQEAAPVAGVEATVMDVFFRPGEYVGAGQSVVKLLPPANIKIKFFVSQEKVATLKMGQNVSVSCDGCDQSYPARITHIAEESEYTPPVIFSVESRDKLVFMVEARPIEFHEALRVGLPVTIELGLGS</sequence>
<dbReference type="AlphaFoldDB" id="A0A917FAL6"/>
<keyword evidence="2" id="KW-0732">Signal</keyword>
<evidence type="ECO:0000256" key="1">
    <source>
        <dbReference type="SAM" id="Coils"/>
    </source>
</evidence>
<dbReference type="InterPro" id="IPR059052">
    <property type="entry name" value="HH_YbhG-like"/>
</dbReference>